<dbReference type="OrthoDB" id="7864872at2"/>
<dbReference type="RefSeq" id="WP_092686786.1">
    <property type="nucleotide sequence ID" value="NZ_CBDDGO010000004.1"/>
</dbReference>
<dbReference type="EMBL" id="FOGU01000001">
    <property type="protein sequence ID" value="SER45131.1"/>
    <property type="molecule type" value="Genomic_DNA"/>
</dbReference>
<proteinExistence type="predicted"/>
<dbReference type="STRING" id="641238.SAMN04490244_10193"/>
<gene>
    <name evidence="1" type="ORF">SAMN04490244_10193</name>
</gene>
<evidence type="ECO:0000313" key="1">
    <source>
        <dbReference type="EMBL" id="SER45131.1"/>
    </source>
</evidence>
<sequence>MVANKLRNMAAATRSARREPTPDSVVLCVGELTTLRASGSAPREPDQFVFAEIHEVGDWMHAEMTPELVLSPLLTPRFDCVDLAHLLHHHGYRGRYRVLSDGLPNPGLVCGEIRAQCPGLDFDIVTLPANTRLS</sequence>
<reference evidence="1 2" key="1">
    <citation type="submission" date="2016-10" db="EMBL/GenBank/DDBJ databases">
        <authorList>
            <person name="de Groot N.N."/>
        </authorList>
    </citation>
    <scope>NUCLEOTIDE SEQUENCE [LARGE SCALE GENOMIC DNA]</scope>
    <source>
        <strain evidence="1 2">DSM 23042</strain>
    </source>
</reference>
<evidence type="ECO:0000313" key="2">
    <source>
        <dbReference type="Proteomes" id="UP000198885"/>
    </source>
</evidence>
<name>A0A1H9PAI2_9RHOB</name>
<dbReference type="Proteomes" id="UP000198885">
    <property type="component" value="Unassembled WGS sequence"/>
</dbReference>
<organism evidence="1 2">
    <name type="scientific">Tranquillimonas rosea</name>
    <dbReference type="NCBI Taxonomy" id="641238"/>
    <lineage>
        <taxon>Bacteria</taxon>
        <taxon>Pseudomonadati</taxon>
        <taxon>Pseudomonadota</taxon>
        <taxon>Alphaproteobacteria</taxon>
        <taxon>Rhodobacterales</taxon>
        <taxon>Roseobacteraceae</taxon>
        <taxon>Tranquillimonas</taxon>
    </lineage>
</organism>
<accession>A0A1H9PAI2</accession>
<protein>
    <submittedName>
        <fullName evidence="1">Uncharacterized protein</fullName>
    </submittedName>
</protein>
<keyword evidence="2" id="KW-1185">Reference proteome</keyword>
<dbReference type="AlphaFoldDB" id="A0A1H9PAI2"/>